<feature type="domain" description="Cyclic nucleotide-binding" evidence="1">
    <location>
        <begin position="1"/>
        <end position="85"/>
    </location>
</feature>
<dbReference type="PROSITE" id="PS50042">
    <property type="entry name" value="CNMP_BINDING_3"/>
    <property type="match status" value="1"/>
</dbReference>
<dbReference type="SMART" id="SM00100">
    <property type="entry name" value="cNMP"/>
    <property type="match status" value="1"/>
</dbReference>
<dbReference type="Gene3D" id="2.60.120.10">
    <property type="entry name" value="Jelly Rolls"/>
    <property type="match status" value="1"/>
</dbReference>
<proteinExistence type="predicted"/>
<dbReference type="EMBL" id="JBBUKT010000001">
    <property type="protein sequence ID" value="MEK7949527.1"/>
    <property type="molecule type" value="Genomic_DNA"/>
</dbReference>
<dbReference type="InterPro" id="IPR018490">
    <property type="entry name" value="cNMP-bd_dom_sf"/>
</dbReference>
<organism evidence="2 3">
    <name type="scientific">Luteolibacter soli</name>
    <dbReference type="NCBI Taxonomy" id="3135280"/>
    <lineage>
        <taxon>Bacteria</taxon>
        <taxon>Pseudomonadati</taxon>
        <taxon>Verrucomicrobiota</taxon>
        <taxon>Verrucomicrobiia</taxon>
        <taxon>Verrucomicrobiales</taxon>
        <taxon>Verrucomicrobiaceae</taxon>
        <taxon>Luteolibacter</taxon>
    </lineage>
</organism>
<dbReference type="InterPro" id="IPR014710">
    <property type="entry name" value="RmlC-like_jellyroll"/>
</dbReference>
<dbReference type="InterPro" id="IPR000595">
    <property type="entry name" value="cNMP-bd_dom"/>
</dbReference>
<dbReference type="CDD" id="cd00038">
    <property type="entry name" value="CAP_ED"/>
    <property type="match status" value="1"/>
</dbReference>
<comment type="caution">
    <text evidence="2">The sequence shown here is derived from an EMBL/GenBank/DDBJ whole genome shotgun (WGS) entry which is preliminary data.</text>
</comment>
<dbReference type="SUPFAM" id="SSF51206">
    <property type="entry name" value="cAMP-binding domain-like"/>
    <property type="match status" value="1"/>
</dbReference>
<dbReference type="Proteomes" id="UP001371305">
    <property type="component" value="Unassembled WGS sequence"/>
</dbReference>
<keyword evidence="3" id="KW-1185">Reference proteome</keyword>
<name>A0ABU9APA1_9BACT</name>
<dbReference type="Pfam" id="PF00027">
    <property type="entry name" value="cNMP_binding"/>
    <property type="match status" value="1"/>
</dbReference>
<evidence type="ECO:0000313" key="3">
    <source>
        <dbReference type="Proteomes" id="UP001371305"/>
    </source>
</evidence>
<reference evidence="2 3" key="1">
    <citation type="submission" date="2024-04" db="EMBL/GenBank/DDBJ databases">
        <title>Luteolibacter sp. isolated from soil.</title>
        <authorList>
            <person name="An J."/>
        </authorList>
    </citation>
    <scope>NUCLEOTIDE SEQUENCE [LARGE SCALE GENOMIC DNA]</scope>
    <source>
        <strain evidence="2 3">Y139</strain>
    </source>
</reference>
<dbReference type="InterPro" id="IPR018488">
    <property type="entry name" value="cNMP-bd_CS"/>
</dbReference>
<protein>
    <submittedName>
        <fullName evidence="2">Cyclic nucleotide-binding domain-containing protein</fullName>
    </submittedName>
</protein>
<evidence type="ECO:0000313" key="2">
    <source>
        <dbReference type="EMBL" id="MEK7949527.1"/>
    </source>
</evidence>
<dbReference type="PROSITE" id="PS00888">
    <property type="entry name" value="CNMP_BINDING_1"/>
    <property type="match status" value="1"/>
</dbReference>
<gene>
    <name evidence="2" type="ORF">WKV53_03420</name>
</gene>
<accession>A0ABU9APA1</accession>
<dbReference type="RefSeq" id="WP_341402945.1">
    <property type="nucleotide sequence ID" value="NZ_JBBUKT010000001.1"/>
</dbReference>
<sequence>MSKLLELVGDAPEVQFAGGDVIIQEGAPAGDLFLLKSGEVEVLRDQMSIGRISKEGSALGEISALLGVPATATVVALAPCTFAVVKDAASVMPLAMRSRWRLRGIWRVAFRG</sequence>
<evidence type="ECO:0000259" key="1">
    <source>
        <dbReference type="PROSITE" id="PS50042"/>
    </source>
</evidence>